<dbReference type="EMBL" id="LT629708">
    <property type="protein sequence ID" value="SDP55950.1"/>
    <property type="molecule type" value="Genomic_DNA"/>
</dbReference>
<protein>
    <recommendedName>
        <fullName evidence="6">DUF2790 domain-containing protein</fullName>
    </recommendedName>
</protein>
<dbReference type="AlphaFoldDB" id="A0A1H0TQE8"/>
<keyword evidence="1" id="KW-0732">Signal</keyword>
<dbReference type="EMBL" id="MDGK01000063">
    <property type="protein sequence ID" value="OIN04157.1"/>
    <property type="molecule type" value="Genomic_DNA"/>
</dbReference>
<dbReference type="InterPro" id="IPR021245">
    <property type="entry name" value="DUF2790"/>
</dbReference>
<dbReference type="Proteomes" id="UP000182654">
    <property type="component" value="Chromosome I"/>
</dbReference>
<dbReference type="Gene3D" id="2.30.140.50">
    <property type="entry name" value="Protein of unknown function DUF2790"/>
    <property type="match status" value="1"/>
</dbReference>
<evidence type="ECO:0000313" key="5">
    <source>
        <dbReference type="Proteomes" id="UP000182654"/>
    </source>
</evidence>
<dbReference type="Proteomes" id="UP000181686">
    <property type="component" value="Unassembled WGS sequence"/>
</dbReference>
<dbReference type="RefSeq" id="WP_058426315.1">
    <property type="nucleotide sequence ID" value="NZ_CP089519.1"/>
</dbReference>
<sequence length="74" mass="8077">MNWNTLIAVSLLAFAVNAHADVQPKLDIQRVLTTVEDTNGACGIVNAHMTYLDSHGQQQVLDYKKFADNCAEGS</sequence>
<feature type="signal peptide" evidence="1">
    <location>
        <begin position="1"/>
        <end position="20"/>
    </location>
</feature>
<evidence type="ECO:0000313" key="3">
    <source>
        <dbReference type="EMBL" id="SDP55950.1"/>
    </source>
</evidence>
<evidence type="ECO:0000313" key="2">
    <source>
        <dbReference type="EMBL" id="OIN04157.1"/>
    </source>
</evidence>
<name>A0A1H0TQE8_9PSED</name>
<evidence type="ECO:0008006" key="6">
    <source>
        <dbReference type="Google" id="ProtNLM"/>
    </source>
</evidence>
<evidence type="ECO:0000256" key="1">
    <source>
        <dbReference type="SAM" id="SignalP"/>
    </source>
</evidence>
<keyword evidence="5" id="KW-1185">Reference proteome</keyword>
<accession>A0A1H0TQE8</accession>
<reference evidence="3 5" key="2">
    <citation type="submission" date="2016-10" db="EMBL/GenBank/DDBJ databases">
        <authorList>
            <person name="Varghese N."/>
            <person name="Submissions S."/>
        </authorList>
    </citation>
    <scope>NUCLEOTIDE SEQUENCE [LARGE SCALE GENOMIC DNA]</scope>
    <source>
        <strain evidence="3 5">BS2774</strain>
    </source>
</reference>
<feature type="chain" id="PRO_5044557994" description="DUF2790 domain-containing protein" evidence="1">
    <location>
        <begin position="21"/>
        <end position="74"/>
    </location>
</feature>
<reference evidence="2 4" key="1">
    <citation type="submission" date="2016-08" db="EMBL/GenBank/DDBJ databases">
        <title>Draft genome sequence of the type strain of Pseudomonas extremorientalis LMG 19695T isolated from drinking water reservoir.</title>
        <authorList>
            <person name="Tambong J.T."/>
        </authorList>
    </citation>
    <scope>NUCLEOTIDE SEQUENCE [LARGE SCALE GENOMIC DNA]</scope>
    <source>
        <strain evidence="2 4">LMG 19695</strain>
    </source>
</reference>
<dbReference type="Pfam" id="PF10976">
    <property type="entry name" value="DUF2790"/>
    <property type="match status" value="1"/>
</dbReference>
<evidence type="ECO:0000313" key="4">
    <source>
        <dbReference type="Proteomes" id="UP000181686"/>
    </source>
</evidence>
<gene>
    <name evidence="2" type="ORF">BFN10_28030</name>
    <name evidence="3" type="ORF">SAMN04490184_3829</name>
</gene>
<proteinExistence type="predicted"/>
<organism evidence="2 4">
    <name type="scientific">Pseudomonas extremorientalis</name>
    <dbReference type="NCBI Taxonomy" id="169669"/>
    <lineage>
        <taxon>Bacteria</taxon>
        <taxon>Pseudomonadati</taxon>
        <taxon>Pseudomonadota</taxon>
        <taxon>Gammaproteobacteria</taxon>
        <taxon>Pseudomonadales</taxon>
        <taxon>Pseudomonadaceae</taxon>
        <taxon>Pseudomonas</taxon>
    </lineage>
</organism>